<dbReference type="SUPFAM" id="SSF50965">
    <property type="entry name" value="Galactose oxidase, central domain"/>
    <property type="match status" value="1"/>
</dbReference>
<name>A0A397XYW9_BRACM</name>
<dbReference type="Gene3D" id="1.20.1280.50">
    <property type="match status" value="1"/>
</dbReference>
<dbReference type="PROSITE" id="PS50181">
    <property type="entry name" value="FBOX"/>
    <property type="match status" value="1"/>
</dbReference>
<dbReference type="AlphaFoldDB" id="A0A397XYW9"/>
<dbReference type="InterPro" id="IPR001810">
    <property type="entry name" value="F-box_dom"/>
</dbReference>
<dbReference type="Pfam" id="PF08268">
    <property type="entry name" value="FBA_3"/>
    <property type="match status" value="1"/>
</dbReference>
<dbReference type="PANTHER" id="PTHR31111">
    <property type="entry name" value="BNAA05G37150D PROTEIN-RELATED"/>
    <property type="match status" value="1"/>
</dbReference>
<proteinExistence type="predicted"/>
<protein>
    <recommendedName>
        <fullName evidence="1">F-box domain-containing protein</fullName>
    </recommendedName>
</protein>
<accession>A0A397XYW9</accession>
<dbReference type="PANTHER" id="PTHR31111:SF119">
    <property type="entry name" value="F-BOX DOMAIN-CONTAINING PROTEIN"/>
    <property type="match status" value="1"/>
</dbReference>
<dbReference type="NCBIfam" id="TIGR01640">
    <property type="entry name" value="F_box_assoc_1"/>
    <property type="match status" value="1"/>
</dbReference>
<dbReference type="SUPFAM" id="SSF81383">
    <property type="entry name" value="F-box domain"/>
    <property type="match status" value="1"/>
</dbReference>
<feature type="domain" description="F-box" evidence="1">
    <location>
        <begin position="13"/>
        <end position="59"/>
    </location>
</feature>
<evidence type="ECO:0000313" key="3">
    <source>
        <dbReference type="Proteomes" id="UP000264353"/>
    </source>
</evidence>
<dbReference type="InterPro" id="IPR013187">
    <property type="entry name" value="F-box-assoc_dom_typ3"/>
</dbReference>
<organism evidence="2 3">
    <name type="scientific">Brassica campestris</name>
    <name type="common">Field mustard</name>
    <dbReference type="NCBI Taxonomy" id="3711"/>
    <lineage>
        <taxon>Eukaryota</taxon>
        <taxon>Viridiplantae</taxon>
        <taxon>Streptophyta</taxon>
        <taxon>Embryophyta</taxon>
        <taxon>Tracheophyta</taxon>
        <taxon>Spermatophyta</taxon>
        <taxon>Magnoliopsida</taxon>
        <taxon>eudicotyledons</taxon>
        <taxon>Gunneridae</taxon>
        <taxon>Pentapetalae</taxon>
        <taxon>rosids</taxon>
        <taxon>malvids</taxon>
        <taxon>Brassicales</taxon>
        <taxon>Brassicaceae</taxon>
        <taxon>Brassiceae</taxon>
        <taxon>Brassica</taxon>
    </lineage>
</organism>
<sequence>MEHRKKAKTDDYGKRTQSLPTDLITEILLRLPEKSVARFSCVSKLWSSITTDPSFISSFETRSSRQRLLLCLQKGGELFVSSIPQHTQNSNMSYSSSLSFDHHHMTNFKASSSSTESVHGLICFESENPIVWNPSTRQFVTLPTIPKPCKSWKETILFLGYDPIEGKHKVVCIPDGKTCYVCRVYTLGSVQESWRTVKINHKHRSSWDTVGRCINGVIYYLTFPFQGDDYIVMSFDVRSEKFNMIKLPSGFCGHFLVTYKGRLACFNRYDHSRFWILEDAQKHKWSSQDILSPFGDCGMETDFNLTGFTHAGEFIYVPNTFRHLFYTLLYDPVRNSWRRFEFKEMAGDKSVSNGLVREYRLHAFPNHIDSQISL</sequence>
<gene>
    <name evidence="2" type="ORF">BRARA_I01435</name>
</gene>
<dbReference type="InterPro" id="IPR036047">
    <property type="entry name" value="F-box-like_dom_sf"/>
</dbReference>
<dbReference type="Pfam" id="PF00646">
    <property type="entry name" value="F-box"/>
    <property type="match status" value="1"/>
</dbReference>
<dbReference type="SMART" id="SM00256">
    <property type="entry name" value="FBOX"/>
    <property type="match status" value="1"/>
</dbReference>
<dbReference type="InterPro" id="IPR017451">
    <property type="entry name" value="F-box-assoc_interact_dom"/>
</dbReference>
<dbReference type="InterPro" id="IPR011043">
    <property type="entry name" value="Gal_Oxase/kelch_b-propeller"/>
</dbReference>
<dbReference type="Proteomes" id="UP000264353">
    <property type="component" value="Chromosome A9"/>
</dbReference>
<evidence type="ECO:0000313" key="2">
    <source>
        <dbReference type="EMBL" id="RID44654.1"/>
    </source>
</evidence>
<dbReference type="CDD" id="cd22157">
    <property type="entry name" value="F-box_AtFBW1-like"/>
    <property type="match status" value="1"/>
</dbReference>
<evidence type="ECO:0000259" key="1">
    <source>
        <dbReference type="PROSITE" id="PS50181"/>
    </source>
</evidence>
<reference evidence="2 3" key="1">
    <citation type="submission" date="2018-06" db="EMBL/GenBank/DDBJ databases">
        <title>WGS assembly of Brassica rapa FPsc.</title>
        <authorList>
            <person name="Bowman J."/>
            <person name="Kohchi T."/>
            <person name="Yamato K."/>
            <person name="Jenkins J."/>
            <person name="Shu S."/>
            <person name="Ishizaki K."/>
            <person name="Yamaoka S."/>
            <person name="Nishihama R."/>
            <person name="Nakamura Y."/>
            <person name="Berger F."/>
            <person name="Adam C."/>
            <person name="Aki S."/>
            <person name="Althoff F."/>
            <person name="Araki T."/>
            <person name="Arteaga-Vazquez M."/>
            <person name="Balasubrmanian S."/>
            <person name="Bauer D."/>
            <person name="Boehm C."/>
            <person name="Briginshaw L."/>
            <person name="Caballero-Perez J."/>
            <person name="Catarino B."/>
            <person name="Chen F."/>
            <person name="Chiyoda S."/>
            <person name="Chovatia M."/>
            <person name="Davies K."/>
            <person name="Delmans M."/>
            <person name="Demura T."/>
            <person name="Dierschke T."/>
            <person name="Dolan L."/>
            <person name="Dorantes-Acosta A."/>
            <person name="Eklund D."/>
            <person name="Florent S."/>
            <person name="Flores-Sandoval E."/>
            <person name="Fujiyama A."/>
            <person name="Fukuzawa H."/>
            <person name="Galik B."/>
            <person name="Grimanelli D."/>
            <person name="Grimwood J."/>
            <person name="Grossniklaus U."/>
            <person name="Hamada T."/>
            <person name="Haseloff J."/>
            <person name="Hetherington A."/>
            <person name="Higo A."/>
            <person name="Hirakawa Y."/>
            <person name="Hundley H."/>
            <person name="Ikeda Y."/>
            <person name="Inoue K."/>
            <person name="Inoue S."/>
            <person name="Ishida S."/>
            <person name="Jia Q."/>
            <person name="Kakita M."/>
            <person name="Kanazawa T."/>
            <person name="Kawai Y."/>
            <person name="Kawashima T."/>
            <person name="Kennedy M."/>
            <person name="Kinose K."/>
            <person name="Kinoshita T."/>
            <person name="Kohara Y."/>
            <person name="Koide E."/>
            <person name="Komatsu K."/>
            <person name="Kopischke S."/>
            <person name="Kubo M."/>
            <person name="Kyozuka J."/>
            <person name="Lagercrantz U."/>
            <person name="Lin S."/>
            <person name="Lindquist E."/>
            <person name="Lipzen A."/>
            <person name="Lu C."/>
            <person name="Luna E."/>
            <person name="Martienssen R."/>
            <person name="Minamino N."/>
            <person name="Mizutani M."/>
            <person name="Mizutani M."/>
            <person name="Mochizuki N."/>
            <person name="Monte I."/>
            <person name="Mosher R."/>
            <person name="Nagasaki H."/>
            <person name="Nakagami H."/>
            <person name="Naramoto S."/>
            <person name="Nishitani K."/>
            <person name="Ohtani M."/>
            <person name="Okamoto T."/>
            <person name="Okumura M."/>
            <person name="Phillips J."/>
            <person name="Pollak B."/>
            <person name="Reinders A."/>
            <person name="Roevekamp M."/>
            <person name="Sano R."/>
            <person name="Sawa S."/>
            <person name="Schmid M."/>
            <person name="Shirakawa M."/>
            <person name="Solano R."/>
            <person name="Spunde A."/>
            <person name="Suetsugu N."/>
            <person name="Sugano S."/>
            <person name="Sugiyama A."/>
            <person name="Sun R."/>
            <person name="Suzuki Y."/>
            <person name="Takenaka M."/>
            <person name="Takezawa D."/>
            <person name="Tomogane H."/>
            <person name="Tsuzuki M."/>
            <person name="Ueda T."/>
            <person name="Umeda M."/>
            <person name="Ward J."/>
            <person name="Watanabe Y."/>
            <person name="Yazaki K."/>
            <person name="Yokoyama R."/>
            <person name="Yoshitake Y."/>
            <person name="Yotsui I."/>
            <person name="Zachgo S."/>
            <person name="Schmutz J."/>
        </authorList>
    </citation>
    <scope>NUCLEOTIDE SEQUENCE [LARGE SCALE GENOMIC DNA]</scope>
    <source>
        <strain evidence="3">cv. B-3</strain>
    </source>
</reference>
<dbReference type="EMBL" id="CM010636">
    <property type="protein sequence ID" value="RID44654.1"/>
    <property type="molecule type" value="Genomic_DNA"/>
</dbReference>